<comment type="caution">
    <text evidence="5">The sequence shown here is derived from an EMBL/GenBank/DDBJ whole genome shotgun (WGS) entry which is preliminary data.</text>
</comment>
<protein>
    <recommendedName>
        <fullName evidence="4">FLYWCH-type domain-containing protein</fullName>
    </recommendedName>
</protein>
<sequence>MCLLSFTLKSLAIPSRSKQQYIYKFNKHVLLLSVKFITMSKSGKQHLMINKYIYYKKSTLQRGMKWCCTNCLCRAYVKTSHELEIQEIRGEHLHQPAKYHQLADGTYIKVGI</sequence>
<evidence type="ECO:0000313" key="6">
    <source>
        <dbReference type="Proteomes" id="UP000823941"/>
    </source>
</evidence>
<dbReference type="Gene3D" id="2.20.25.240">
    <property type="match status" value="1"/>
</dbReference>
<evidence type="ECO:0000313" key="5">
    <source>
        <dbReference type="EMBL" id="KAG7309826.1"/>
    </source>
</evidence>
<evidence type="ECO:0000256" key="3">
    <source>
        <dbReference type="ARBA" id="ARBA00022833"/>
    </source>
</evidence>
<keyword evidence="1" id="KW-0479">Metal-binding</keyword>
<feature type="domain" description="FLYWCH-type" evidence="4">
    <location>
        <begin position="38"/>
        <end position="94"/>
    </location>
</feature>
<name>A0ABQ7QXP9_PLUXY</name>
<dbReference type="Pfam" id="PF04500">
    <property type="entry name" value="FLYWCH"/>
    <property type="match status" value="1"/>
</dbReference>
<keyword evidence="6" id="KW-1185">Reference proteome</keyword>
<gene>
    <name evidence="5" type="ORF">JYU34_004334</name>
</gene>
<accession>A0ABQ7QXP9</accession>
<reference evidence="5 6" key="1">
    <citation type="submission" date="2021-06" db="EMBL/GenBank/DDBJ databases">
        <title>A haploid diamondback moth (Plutella xylostella L.) genome assembly resolves 31 chromosomes and identifies a diamide resistance mutation.</title>
        <authorList>
            <person name="Ward C.M."/>
            <person name="Perry K.D."/>
            <person name="Baker G."/>
            <person name="Powis K."/>
            <person name="Heckel D.G."/>
            <person name="Baxter S.W."/>
        </authorList>
    </citation>
    <scope>NUCLEOTIDE SEQUENCE [LARGE SCALE GENOMIC DNA]</scope>
    <source>
        <strain evidence="5 6">LV</strain>
        <tissue evidence="5">Single pupa</tissue>
    </source>
</reference>
<dbReference type="InterPro" id="IPR007588">
    <property type="entry name" value="Znf_FLYWCH"/>
</dbReference>
<evidence type="ECO:0000256" key="2">
    <source>
        <dbReference type="ARBA" id="ARBA00022771"/>
    </source>
</evidence>
<evidence type="ECO:0000259" key="4">
    <source>
        <dbReference type="Pfam" id="PF04500"/>
    </source>
</evidence>
<dbReference type="Proteomes" id="UP000823941">
    <property type="component" value="Chromosome 6"/>
</dbReference>
<proteinExistence type="predicted"/>
<evidence type="ECO:0000256" key="1">
    <source>
        <dbReference type="ARBA" id="ARBA00022723"/>
    </source>
</evidence>
<keyword evidence="3" id="KW-0862">Zinc</keyword>
<organism evidence="5 6">
    <name type="scientific">Plutella xylostella</name>
    <name type="common">Diamondback moth</name>
    <name type="synonym">Plutella maculipennis</name>
    <dbReference type="NCBI Taxonomy" id="51655"/>
    <lineage>
        <taxon>Eukaryota</taxon>
        <taxon>Metazoa</taxon>
        <taxon>Ecdysozoa</taxon>
        <taxon>Arthropoda</taxon>
        <taxon>Hexapoda</taxon>
        <taxon>Insecta</taxon>
        <taxon>Pterygota</taxon>
        <taxon>Neoptera</taxon>
        <taxon>Endopterygota</taxon>
        <taxon>Lepidoptera</taxon>
        <taxon>Glossata</taxon>
        <taxon>Ditrysia</taxon>
        <taxon>Yponomeutoidea</taxon>
        <taxon>Plutellidae</taxon>
        <taxon>Plutella</taxon>
    </lineage>
</organism>
<keyword evidence="2" id="KW-0863">Zinc-finger</keyword>
<dbReference type="EMBL" id="JAHIBW010000006">
    <property type="protein sequence ID" value="KAG7309826.1"/>
    <property type="molecule type" value="Genomic_DNA"/>
</dbReference>